<feature type="domain" description="Acyl-CoA dehydrogenase C-terminal" evidence="17">
    <location>
        <begin position="278"/>
        <end position="416"/>
    </location>
</feature>
<dbReference type="Pfam" id="PF02771">
    <property type="entry name" value="Acyl-CoA_dh_N"/>
    <property type="match status" value="1"/>
</dbReference>
<evidence type="ECO:0000256" key="11">
    <source>
        <dbReference type="ARBA" id="ARBA00047859"/>
    </source>
</evidence>
<evidence type="ECO:0000256" key="7">
    <source>
        <dbReference type="ARBA" id="ARBA00034307"/>
    </source>
</evidence>
<feature type="region of interest" description="Disordered" evidence="14">
    <location>
        <begin position="1"/>
        <end position="44"/>
    </location>
</feature>
<dbReference type="EMBL" id="RZGZ01000002">
    <property type="protein sequence ID" value="RUR01733.1"/>
    <property type="molecule type" value="Genomic_DNA"/>
</dbReference>
<evidence type="ECO:0000256" key="5">
    <source>
        <dbReference type="ARBA" id="ARBA00023002"/>
    </source>
</evidence>
<dbReference type="InterPro" id="IPR046373">
    <property type="entry name" value="Acyl-CoA_Oxase/DH_mid-dom_sf"/>
</dbReference>
<dbReference type="GO" id="GO:0004497">
    <property type="term" value="F:monooxygenase activity"/>
    <property type="evidence" value="ECO:0007669"/>
    <property type="project" value="UniProtKB-KW"/>
</dbReference>
<dbReference type="InterPro" id="IPR013786">
    <property type="entry name" value="AcylCoA_DH/ox_N"/>
</dbReference>
<evidence type="ECO:0000256" key="8">
    <source>
        <dbReference type="ARBA" id="ARBA00034317"/>
    </source>
</evidence>
<comment type="subcellular location">
    <subcellularLocation>
        <location evidence="1">Cytoplasm</location>
    </subcellularLocation>
</comment>
<evidence type="ECO:0000256" key="14">
    <source>
        <dbReference type="SAM" id="MobiDB-lite"/>
    </source>
</evidence>
<evidence type="ECO:0000256" key="12">
    <source>
        <dbReference type="ARBA" id="ARBA00048445"/>
    </source>
</evidence>
<dbReference type="Gene3D" id="1.10.540.10">
    <property type="entry name" value="Acyl-CoA dehydrogenase/oxidase, N-terminal domain"/>
    <property type="match status" value="1"/>
</dbReference>
<organism evidence="18 19">
    <name type="scientific">Labedella endophytica</name>
    <dbReference type="NCBI Taxonomy" id="1523160"/>
    <lineage>
        <taxon>Bacteria</taxon>
        <taxon>Bacillati</taxon>
        <taxon>Actinomycetota</taxon>
        <taxon>Actinomycetes</taxon>
        <taxon>Micrococcales</taxon>
        <taxon>Microbacteriaceae</taxon>
        <taxon>Labedella</taxon>
    </lineage>
</organism>
<evidence type="ECO:0000256" key="9">
    <source>
        <dbReference type="ARBA" id="ARBA00034328"/>
    </source>
</evidence>
<keyword evidence="4" id="KW-0547">Nucleotide-binding</keyword>
<evidence type="ECO:0000256" key="10">
    <source>
        <dbReference type="ARBA" id="ARBA00034345"/>
    </source>
</evidence>
<comment type="catalytic activity">
    <reaction evidence="11">
        <text>dibenzothiophene + FMNH2 + O2 = dibenzothiophene 5-oxide + FMN + H2O + H(+)</text>
        <dbReference type="Rhea" id="RHEA:49076"/>
        <dbReference type="ChEBI" id="CHEBI:15377"/>
        <dbReference type="ChEBI" id="CHEBI:15378"/>
        <dbReference type="ChEBI" id="CHEBI:15379"/>
        <dbReference type="ChEBI" id="CHEBI:23681"/>
        <dbReference type="ChEBI" id="CHEBI:23683"/>
        <dbReference type="ChEBI" id="CHEBI:57618"/>
        <dbReference type="ChEBI" id="CHEBI:58210"/>
    </reaction>
</comment>
<feature type="compositionally biased region" description="Low complexity" evidence="14">
    <location>
        <begin position="1"/>
        <end position="13"/>
    </location>
</feature>
<evidence type="ECO:0000256" key="13">
    <source>
        <dbReference type="ARBA" id="ARBA00049456"/>
    </source>
</evidence>
<feature type="compositionally biased region" description="Basic and acidic residues" evidence="14">
    <location>
        <begin position="15"/>
        <end position="34"/>
    </location>
</feature>
<name>A0A433JU73_9MICO</name>
<keyword evidence="2" id="KW-0285">Flavoprotein</keyword>
<feature type="domain" description="Acyl-CoA oxidase/dehydrogenase middle" evidence="15">
    <location>
        <begin position="166"/>
        <end position="252"/>
    </location>
</feature>
<keyword evidence="5" id="KW-0560">Oxidoreductase</keyword>
<evidence type="ECO:0000313" key="19">
    <source>
        <dbReference type="Proteomes" id="UP000274909"/>
    </source>
</evidence>
<evidence type="ECO:0000256" key="4">
    <source>
        <dbReference type="ARBA" id="ARBA00022741"/>
    </source>
</evidence>
<dbReference type="Pfam" id="PF08028">
    <property type="entry name" value="Acyl-CoA_dh_2"/>
    <property type="match status" value="1"/>
</dbReference>
<evidence type="ECO:0000256" key="1">
    <source>
        <dbReference type="ARBA" id="ARBA00004496"/>
    </source>
</evidence>
<evidence type="ECO:0000259" key="15">
    <source>
        <dbReference type="Pfam" id="PF02770"/>
    </source>
</evidence>
<comment type="catalytic activity">
    <reaction evidence="13">
        <text>dibenzothiophene + 2 FMNH2 + 2 O2 = dibenzothiophene 5,5-dioxide + 2 FMN + 2 H2O + 2 H(+)</text>
        <dbReference type="Rhea" id="RHEA:49072"/>
        <dbReference type="ChEBI" id="CHEBI:15377"/>
        <dbReference type="ChEBI" id="CHEBI:15378"/>
        <dbReference type="ChEBI" id="CHEBI:15379"/>
        <dbReference type="ChEBI" id="CHEBI:23681"/>
        <dbReference type="ChEBI" id="CHEBI:57618"/>
        <dbReference type="ChEBI" id="CHEBI:58210"/>
        <dbReference type="ChEBI" id="CHEBI:90356"/>
        <dbReference type="EC" id="1.14.14.21"/>
    </reaction>
</comment>
<dbReference type="InterPro" id="IPR009100">
    <property type="entry name" value="AcylCoA_DH/oxidase_NM_dom_sf"/>
</dbReference>
<dbReference type="Gene3D" id="1.20.140.10">
    <property type="entry name" value="Butyryl-CoA Dehydrogenase, subunit A, domain 3"/>
    <property type="match status" value="1"/>
</dbReference>
<dbReference type="EC" id="1.14.14.21" evidence="9"/>
<dbReference type="InterPro" id="IPR006091">
    <property type="entry name" value="Acyl-CoA_Oxase/DH_mid-dom"/>
</dbReference>
<dbReference type="OrthoDB" id="571684at2"/>
<evidence type="ECO:0000259" key="17">
    <source>
        <dbReference type="Pfam" id="PF08028"/>
    </source>
</evidence>
<keyword evidence="3" id="KW-0288">FMN</keyword>
<dbReference type="InterPro" id="IPR036250">
    <property type="entry name" value="AcylCo_DH-like_C"/>
</dbReference>
<gene>
    <name evidence="18" type="ORF">ELQ94_09750</name>
</gene>
<comment type="pathway">
    <text evidence="7">Sulfur metabolism; dibenzothiophene degradation.</text>
</comment>
<reference evidence="18 19" key="1">
    <citation type="submission" date="2018-12" db="EMBL/GenBank/DDBJ databases">
        <authorList>
            <person name="Li F."/>
        </authorList>
    </citation>
    <scope>NUCLEOTIDE SEQUENCE [LARGE SCALE GENOMIC DNA]</scope>
    <source>
        <strain evidence="18 19">EGI 6500705</strain>
    </source>
</reference>
<keyword evidence="6 18" id="KW-0503">Monooxygenase</keyword>
<dbReference type="SUPFAM" id="SSF56645">
    <property type="entry name" value="Acyl-CoA dehydrogenase NM domain-like"/>
    <property type="match status" value="1"/>
</dbReference>
<dbReference type="InterPro" id="IPR013107">
    <property type="entry name" value="Acyl-CoA_DH_C"/>
</dbReference>
<evidence type="ECO:0000259" key="16">
    <source>
        <dbReference type="Pfam" id="PF02771"/>
    </source>
</evidence>
<dbReference type="GO" id="GO:0006552">
    <property type="term" value="P:L-leucine catabolic process"/>
    <property type="evidence" value="ECO:0007669"/>
    <property type="project" value="TreeGrafter"/>
</dbReference>
<dbReference type="SUPFAM" id="SSF47203">
    <property type="entry name" value="Acyl-CoA dehydrogenase C-terminal domain-like"/>
    <property type="match status" value="1"/>
</dbReference>
<dbReference type="GO" id="GO:0005737">
    <property type="term" value="C:cytoplasm"/>
    <property type="evidence" value="ECO:0007669"/>
    <property type="project" value="UniProtKB-SubCell"/>
</dbReference>
<comment type="catalytic activity">
    <reaction evidence="12">
        <text>dibenzothiophene 5-oxide + FMNH2 + O2 = dibenzothiophene 5,5-dioxide + FMN + H2O + H(+)</text>
        <dbReference type="Rhea" id="RHEA:49080"/>
        <dbReference type="ChEBI" id="CHEBI:15377"/>
        <dbReference type="ChEBI" id="CHEBI:15378"/>
        <dbReference type="ChEBI" id="CHEBI:15379"/>
        <dbReference type="ChEBI" id="CHEBI:23683"/>
        <dbReference type="ChEBI" id="CHEBI:57618"/>
        <dbReference type="ChEBI" id="CHEBI:58210"/>
        <dbReference type="ChEBI" id="CHEBI:90356"/>
    </reaction>
</comment>
<comment type="caution">
    <text evidence="18">The sequence shown here is derived from an EMBL/GenBank/DDBJ whole genome shotgun (WGS) entry which is preliminary data.</text>
</comment>
<dbReference type="Proteomes" id="UP000274909">
    <property type="component" value="Unassembled WGS sequence"/>
</dbReference>
<protein>
    <recommendedName>
        <fullName evidence="10">Dibenzothiophene monooxygenase</fullName>
        <ecNumber evidence="9">1.14.14.21</ecNumber>
    </recommendedName>
</protein>
<proteinExistence type="inferred from homology"/>
<accession>A0A433JU73</accession>
<dbReference type="Pfam" id="PF02770">
    <property type="entry name" value="Acyl-CoA_dh_M"/>
    <property type="match status" value="1"/>
</dbReference>
<dbReference type="PANTHER" id="PTHR43884:SF12">
    <property type="entry name" value="ISOVALERYL-COA DEHYDROGENASE, MITOCHONDRIAL-RELATED"/>
    <property type="match status" value="1"/>
</dbReference>
<evidence type="ECO:0000256" key="6">
    <source>
        <dbReference type="ARBA" id="ARBA00023033"/>
    </source>
</evidence>
<dbReference type="PANTHER" id="PTHR43884">
    <property type="entry name" value="ACYL-COA DEHYDROGENASE"/>
    <property type="match status" value="1"/>
</dbReference>
<dbReference type="GO" id="GO:0050660">
    <property type="term" value="F:flavin adenine dinucleotide binding"/>
    <property type="evidence" value="ECO:0007669"/>
    <property type="project" value="InterPro"/>
</dbReference>
<feature type="domain" description="Acyl-CoA dehydrogenase/oxidase N-terminal" evidence="16">
    <location>
        <begin position="74"/>
        <end position="161"/>
    </location>
</feature>
<sequence>MTSTSTTPKASATRGPDHTAPEPVDGRTTHEARDASASNATVNATGTGIVPSRLEAALARLRPVFDRIAEGTIAREQDHVLPVEPVRWLVDAGFARLRVPTDFGGDGLTIPELAEVLIELATADSNLPQVFRGHIAFVEDRLQAAPGGERDAWLRRFAAGEIVGNAWSETGAGALGTSQTKLERRGDRWVLNGRKFYTTGSIFAEWTDVTADRDGDAVTAIVRTGQPGVAISDDWDGFGQQLTGTGTIVFTDAEVEDAHVALFDDRFRYQTALYQLVLLAVLAGIAAATERDTAQAIRDRTRVYSHGVASLVRDDAQIQAVVGEISSVAYTASTLVRGVAEAVQDAADTAGLRDTEADLAANVLAEIRSAQAQVVLSESVPRAATLVFNTLGASATSRAKGLDRHWRNARTVASHNPVIYKARIVGDWSINDTPPPFIWNIGTAPSPTP</sequence>
<evidence type="ECO:0000256" key="3">
    <source>
        <dbReference type="ARBA" id="ARBA00022643"/>
    </source>
</evidence>
<dbReference type="Gene3D" id="2.40.110.10">
    <property type="entry name" value="Butyryl-CoA Dehydrogenase, subunit A, domain 2"/>
    <property type="match status" value="1"/>
</dbReference>
<evidence type="ECO:0000256" key="2">
    <source>
        <dbReference type="ARBA" id="ARBA00022630"/>
    </source>
</evidence>
<dbReference type="AlphaFoldDB" id="A0A433JU73"/>
<comment type="similarity">
    <text evidence="8">Belongs to the DszC flavin monooxygenase family.</text>
</comment>
<keyword evidence="19" id="KW-1185">Reference proteome</keyword>
<dbReference type="GO" id="GO:0008470">
    <property type="term" value="F:3-methylbutanoyl-CoA dehydrogenase activity"/>
    <property type="evidence" value="ECO:0007669"/>
    <property type="project" value="TreeGrafter"/>
</dbReference>
<evidence type="ECO:0000313" key="18">
    <source>
        <dbReference type="EMBL" id="RUR01733.1"/>
    </source>
</evidence>
<dbReference type="InterPro" id="IPR037069">
    <property type="entry name" value="AcylCoA_DH/ox_N_sf"/>
</dbReference>